<accession>D8JR77</accession>
<protein>
    <submittedName>
        <fullName evidence="1">Uncharacterized protein</fullName>
    </submittedName>
</protein>
<dbReference type="Proteomes" id="UP000002033">
    <property type="component" value="Chromosome"/>
</dbReference>
<dbReference type="EMBL" id="CP002083">
    <property type="protein sequence ID" value="ADJ24062.1"/>
    <property type="molecule type" value="Genomic_DNA"/>
</dbReference>
<dbReference type="OrthoDB" id="7932551at2"/>
<organism evidence="1 2">
    <name type="scientific">Hyphomicrobium denitrificans (strain ATCC 51888 / DSM 1869 / NCIMB 11706 / TK 0415)</name>
    <dbReference type="NCBI Taxonomy" id="582899"/>
    <lineage>
        <taxon>Bacteria</taxon>
        <taxon>Pseudomonadati</taxon>
        <taxon>Pseudomonadota</taxon>
        <taxon>Alphaproteobacteria</taxon>
        <taxon>Hyphomicrobiales</taxon>
        <taxon>Hyphomicrobiaceae</taxon>
        <taxon>Hyphomicrobium</taxon>
    </lineage>
</organism>
<evidence type="ECO:0000313" key="1">
    <source>
        <dbReference type="EMBL" id="ADJ24062.1"/>
    </source>
</evidence>
<dbReference type="AlphaFoldDB" id="D8JR77"/>
<reference evidence="2" key="1">
    <citation type="journal article" date="2011" name="J. Bacteriol.">
        <title>Genome sequences of eight morphologically diverse alphaproteobacteria.</title>
        <authorList>
            <consortium name="US DOE Joint Genome Institute"/>
            <person name="Brown P.J."/>
            <person name="Kysela D.T."/>
            <person name="Buechlein A."/>
            <person name="Hemmerich C."/>
            <person name="Brun Y.V."/>
        </authorList>
    </citation>
    <scope>NUCLEOTIDE SEQUENCE [LARGE SCALE GENOMIC DNA]</scope>
    <source>
        <strain evidence="2">ATCC 51888 / DSM 1869 / NCIB 11706 / TK 0415</strain>
    </source>
</reference>
<dbReference type="HOGENOM" id="CLU_2058182_0_0_5"/>
<dbReference type="KEGG" id="hdn:Hden_2264"/>
<proteinExistence type="predicted"/>
<name>D8JR77_HYPDA</name>
<keyword evidence="2" id="KW-1185">Reference proteome</keyword>
<evidence type="ECO:0000313" key="2">
    <source>
        <dbReference type="Proteomes" id="UP000002033"/>
    </source>
</evidence>
<gene>
    <name evidence="1" type="ordered locus">Hden_2264</name>
</gene>
<dbReference type="RefSeq" id="WP_013216221.1">
    <property type="nucleotide sequence ID" value="NC_014313.1"/>
</dbReference>
<sequence length="122" mass="12932">MAKTFFADMIANSKMDGANARLEIALSDAAGQVQTVSLGPDALAALIAIASQAVPADAARAGRLTKLPTRYAVGHGRHEPVVMLRFEDEPAYGLTVSQAEDIAEALLEQAEAIADTKYCMRQ</sequence>